<proteinExistence type="predicted"/>
<organism evidence="1 2">
    <name type="scientific">Pseudomonas leptonychotis</name>
    <dbReference type="NCBI Taxonomy" id="2448482"/>
    <lineage>
        <taxon>Bacteria</taxon>
        <taxon>Pseudomonadati</taxon>
        <taxon>Pseudomonadota</taxon>
        <taxon>Gammaproteobacteria</taxon>
        <taxon>Pseudomonadales</taxon>
        <taxon>Pseudomonadaceae</taxon>
        <taxon>Pseudomonas</taxon>
    </lineage>
</organism>
<keyword evidence="2" id="KW-1185">Reference proteome</keyword>
<dbReference type="EMBL" id="RFLV01000001">
    <property type="protein sequence ID" value="TIH09147.1"/>
    <property type="molecule type" value="Genomic_DNA"/>
</dbReference>
<dbReference type="RefSeq" id="WP_136662431.1">
    <property type="nucleotide sequence ID" value="NZ_RFLV01000001.1"/>
</dbReference>
<evidence type="ECO:0000313" key="2">
    <source>
        <dbReference type="Proteomes" id="UP000307541"/>
    </source>
</evidence>
<dbReference type="AlphaFoldDB" id="A0A4T1ZY04"/>
<sequence length="141" mass="16221">MKIIFAATNTEIKELDAHDVDFSLFFDEPILSCWSTYGNGQLHLDGGDEILSLSVEYVGPNQYFLDWHYDGRMVPYDGSSCDEYRNIEMGGDPFRVPLACTVDTHTAIRALTYSTKYRQRDPQINWELMDNVPFSANWYDG</sequence>
<protein>
    <submittedName>
        <fullName evidence="1">Uncharacterized protein</fullName>
    </submittedName>
</protein>
<comment type="caution">
    <text evidence="1">The sequence shown here is derived from an EMBL/GenBank/DDBJ whole genome shotgun (WGS) entry which is preliminary data.</text>
</comment>
<reference evidence="1 2" key="1">
    <citation type="submission" date="2018-10" db="EMBL/GenBank/DDBJ databases">
        <title>Pseudomonas leptonychotis sp. nov., isolated from Weddell seals in Antarctica.</title>
        <authorList>
            <person name="Novakova D."/>
            <person name="Svec P."/>
            <person name="Kralova S."/>
            <person name="Kristofova L."/>
            <person name="Zeman M."/>
            <person name="Pantucek R."/>
            <person name="Maslanova I."/>
            <person name="Sedlacek I."/>
        </authorList>
    </citation>
    <scope>NUCLEOTIDE SEQUENCE [LARGE SCALE GENOMIC DNA]</scope>
    <source>
        <strain evidence="1 2">CCM 8849</strain>
    </source>
</reference>
<name>A0A4T1ZY04_9PSED</name>
<evidence type="ECO:0000313" key="1">
    <source>
        <dbReference type="EMBL" id="TIH09147.1"/>
    </source>
</evidence>
<dbReference type="OrthoDB" id="9948996at2"/>
<gene>
    <name evidence="1" type="ORF">D8779_00025</name>
</gene>
<accession>A0A4T1ZY04</accession>
<dbReference type="Proteomes" id="UP000307541">
    <property type="component" value="Unassembled WGS sequence"/>
</dbReference>